<evidence type="ECO:0000313" key="2">
    <source>
        <dbReference type="EMBL" id="PYI29804.1"/>
    </source>
</evidence>
<reference evidence="2 3" key="1">
    <citation type="submission" date="2018-02" db="EMBL/GenBank/DDBJ databases">
        <title>The genomes of Aspergillus section Nigri reveals drivers in fungal speciation.</title>
        <authorList>
            <consortium name="DOE Joint Genome Institute"/>
            <person name="Vesth T.C."/>
            <person name="Nybo J."/>
            <person name="Theobald S."/>
            <person name="Brandl J."/>
            <person name="Frisvad J.C."/>
            <person name="Nielsen K.F."/>
            <person name="Lyhne E.K."/>
            <person name="Kogle M.E."/>
            <person name="Kuo A."/>
            <person name="Riley R."/>
            <person name="Clum A."/>
            <person name="Nolan M."/>
            <person name="Lipzen A."/>
            <person name="Salamov A."/>
            <person name="Henrissat B."/>
            <person name="Wiebenga A."/>
            <person name="De vries R.P."/>
            <person name="Grigoriev I.V."/>
            <person name="Mortensen U.H."/>
            <person name="Andersen M.R."/>
            <person name="Baker S.E."/>
        </authorList>
    </citation>
    <scope>NUCLEOTIDE SEQUENCE [LARGE SCALE GENOMIC DNA]</scope>
    <source>
        <strain evidence="2 3">CBS 114.80</strain>
    </source>
</reference>
<evidence type="ECO:0000313" key="3">
    <source>
        <dbReference type="Proteomes" id="UP000248817"/>
    </source>
</evidence>
<dbReference type="Proteomes" id="UP000248817">
    <property type="component" value="Unassembled WGS sequence"/>
</dbReference>
<evidence type="ECO:0000256" key="1">
    <source>
        <dbReference type="SAM" id="MobiDB-lite"/>
    </source>
</evidence>
<proteinExistence type="predicted"/>
<keyword evidence="3" id="KW-1185">Reference proteome</keyword>
<protein>
    <submittedName>
        <fullName evidence="2">Uncharacterized protein</fullName>
    </submittedName>
</protein>
<dbReference type="EMBL" id="KZ825525">
    <property type="protein sequence ID" value="PYI29804.1"/>
    <property type="molecule type" value="Genomic_DNA"/>
</dbReference>
<feature type="region of interest" description="Disordered" evidence="1">
    <location>
        <begin position="67"/>
        <end position="124"/>
    </location>
</feature>
<organism evidence="2 3">
    <name type="scientific">Aspergillus indologenus CBS 114.80</name>
    <dbReference type="NCBI Taxonomy" id="1450541"/>
    <lineage>
        <taxon>Eukaryota</taxon>
        <taxon>Fungi</taxon>
        <taxon>Dikarya</taxon>
        <taxon>Ascomycota</taxon>
        <taxon>Pezizomycotina</taxon>
        <taxon>Eurotiomycetes</taxon>
        <taxon>Eurotiomycetidae</taxon>
        <taxon>Eurotiales</taxon>
        <taxon>Aspergillaceae</taxon>
        <taxon>Aspergillus</taxon>
        <taxon>Aspergillus subgen. Circumdati</taxon>
    </lineage>
</organism>
<feature type="compositionally biased region" description="Polar residues" evidence="1">
    <location>
        <begin position="67"/>
        <end position="83"/>
    </location>
</feature>
<accession>A0A2V5I6G9</accession>
<dbReference type="AlphaFoldDB" id="A0A2V5I6G9"/>
<gene>
    <name evidence="2" type="ORF">BP00DRAFT_222766</name>
</gene>
<sequence>MYLRFIYDNVSFYFAFFGRPFGSDTGSDTGLNTPERHSQELYPERFFAFIFSQMRVIRRMTGVQVTAESQARSCREGQLTTRAQMREIRRAQRRHTSREQRREERRRRRQRHREERATEEELWY</sequence>
<name>A0A2V5I6G9_9EURO</name>